<organism evidence="5 6">
    <name type="scientific">Sphagnum jensenii</name>
    <dbReference type="NCBI Taxonomy" id="128206"/>
    <lineage>
        <taxon>Eukaryota</taxon>
        <taxon>Viridiplantae</taxon>
        <taxon>Streptophyta</taxon>
        <taxon>Embryophyta</taxon>
        <taxon>Bryophyta</taxon>
        <taxon>Sphagnophytina</taxon>
        <taxon>Sphagnopsida</taxon>
        <taxon>Sphagnales</taxon>
        <taxon>Sphagnaceae</taxon>
        <taxon>Sphagnum</taxon>
    </lineage>
</organism>
<dbReference type="InterPro" id="IPR005480">
    <property type="entry name" value="CPSase_lsu_oligo"/>
</dbReference>
<dbReference type="PANTHER" id="PTHR11405:SF53">
    <property type="entry name" value="CARBAMOYL-PHOSPHATE SYNTHASE [AMMONIA], MITOCHONDRIAL"/>
    <property type="match status" value="1"/>
</dbReference>
<feature type="domain" description="Carbamoyl-phosphate synthetase large subunit oligomerisation" evidence="4">
    <location>
        <begin position="1"/>
        <end position="73"/>
    </location>
</feature>
<dbReference type="Proteomes" id="UP001497444">
    <property type="component" value="Unassembled WGS sequence"/>
</dbReference>
<evidence type="ECO:0000256" key="1">
    <source>
        <dbReference type="ARBA" id="ARBA00022598"/>
    </source>
</evidence>
<reference evidence="5" key="1">
    <citation type="submission" date="2024-02" db="EMBL/GenBank/DDBJ databases">
        <authorList>
            <consortium name="ELIXIR-Norway"/>
            <consortium name="Elixir Norway"/>
        </authorList>
    </citation>
    <scope>NUCLEOTIDE SEQUENCE</scope>
</reference>
<keyword evidence="3" id="KW-0067">ATP-binding</keyword>
<keyword evidence="2" id="KW-0547">Nucleotide-binding</keyword>
<evidence type="ECO:0000259" key="4">
    <source>
        <dbReference type="SMART" id="SM01096"/>
    </source>
</evidence>
<dbReference type="Pfam" id="PF25596">
    <property type="entry name" value="CPSase_L_D1"/>
    <property type="match status" value="1"/>
</dbReference>
<evidence type="ECO:0000313" key="5">
    <source>
        <dbReference type="EMBL" id="CAK9252414.1"/>
    </source>
</evidence>
<dbReference type="InterPro" id="IPR058047">
    <property type="entry name" value="CPSase_preATP-grasp"/>
</dbReference>
<dbReference type="SMART" id="SM01096">
    <property type="entry name" value="CPSase_L_D3"/>
    <property type="match status" value="1"/>
</dbReference>
<accession>A0ABP0VDD9</accession>
<name>A0ABP0VDD9_9BRYO</name>
<keyword evidence="6" id="KW-1185">Reference proteome</keyword>
<evidence type="ECO:0000256" key="3">
    <source>
        <dbReference type="ARBA" id="ARBA00022840"/>
    </source>
</evidence>
<dbReference type="EMBL" id="CAXAQS010000621">
    <property type="protein sequence ID" value="CAK9252414.1"/>
    <property type="molecule type" value="Genomic_DNA"/>
</dbReference>
<dbReference type="Gene3D" id="3.40.50.20">
    <property type="match status" value="1"/>
</dbReference>
<comment type="caution">
    <text evidence="5">The sequence shown here is derived from an EMBL/GenBank/DDBJ whole genome shotgun (WGS) entry which is preliminary data.</text>
</comment>
<dbReference type="PANTHER" id="PTHR11405">
    <property type="entry name" value="CARBAMOYLTRANSFERASE FAMILY MEMBER"/>
    <property type="match status" value="1"/>
</dbReference>
<evidence type="ECO:0000313" key="6">
    <source>
        <dbReference type="Proteomes" id="UP001497444"/>
    </source>
</evidence>
<dbReference type="InterPro" id="IPR016185">
    <property type="entry name" value="PreATP-grasp_dom_sf"/>
</dbReference>
<dbReference type="SUPFAM" id="SSF52440">
    <property type="entry name" value="PreATP-grasp domain"/>
    <property type="match status" value="1"/>
</dbReference>
<sequence length="121" mass="13335">MDARRMRRAKQLGLSDPQLAKLLISSADAAVPTLSEDDVRRARLGFKITPFVKQIDTLAAEYPAQTNYLYMTYHGAEHDVPGGSKSRVVLGSGSYRIGSSVEFDWCGVSTIRSLRKVTLVC</sequence>
<evidence type="ECO:0000256" key="2">
    <source>
        <dbReference type="ARBA" id="ARBA00022741"/>
    </source>
</evidence>
<dbReference type="Gene3D" id="1.10.1030.10">
    <property type="entry name" value="Carbamoyl-phosphate synthetase, large subunit oligomerisation domain"/>
    <property type="match status" value="1"/>
</dbReference>
<proteinExistence type="predicted"/>
<dbReference type="SUPFAM" id="SSF48108">
    <property type="entry name" value="Carbamoyl phosphate synthetase, large subunit connection domain"/>
    <property type="match status" value="1"/>
</dbReference>
<dbReference type="InterPro" id="IPR036897">
    <property type="entry name" value="CarbamoylP_synth_lsu_oligo_sf"/>
</dbReference>
<protein>
    <recommendedName>
        <fullName evidence="4">Carbamoyl-phosphate synthetase large subunit oligomerisation domain-containing protein</fullName>
    </recommendedName>
</protein>
<keyword evidence="1" id="KW-0436">Ligase</keyword>
<gene>
    <name evidence="5" type="ORF">CSSPJE1EN1_LOCUS27792</name>
</gene>